<dbReference type="Proteomes" id="UP001320119">
    <property type="component" value="Chromosome"/>
</dbReference>
<keyword evidence="5" id="KW-1185">Reference proteome</keyword>
<dbReference type="Pfam" id="PF09989">
    <property type="entry name" value="DUF2229"/>
    <property type="match status" value="1"/>
</dbReference>
<evidence type="ECO:0008006" key="6">
    <source>
        <dbReference type="Google" id="ProtNLM"/>
    </source>
</evidence>
<feature type="domain" description="ATPase BadF/BadG/BcrA/BcrD type" evidence="2">
    <location>
        <begin position="9"/>
        <end position="230"/>
    </location>
</feature>
<dbReference type="PANTHER" id="PTHR32329">
    <property type="entry name" value="BIFUNCTIONAL PROTEIN [INCLUDES 2-HYDROXYACYL-COA DEHYDRATASE (N-TER) AND ITS ACTIVATOR DOMAIN (C_TERM)-RELATED"/>
    <property type="match status" value="1"/>
</dbReference>
<protein>
    <recommendedName>
        <fullName evidence="6">CoA activase</fullName>
    </recommendedName>
</protein>
<dbReference type="AlphaFoldDB" id="A0AAN1WEF6"/>
<feature type="region of interest" description="Disordered" evidence="1">
    <location>
        <begin position="1171"/>
        <end position="1190"/>
    </location>
</feature>
<dbReference type="SUPFAM" id="SSF53067">
    <property type="entry name" value="Actin-like ATPase domain"/>
    <property type="match status" value="2"/>
</dbReference>
<gene>
    <name evidence="4" type="ORF">MARGE09_P0299</name>
</gene>
<accession>A0AAN1WEF6</accession>
<feature type="domain" description="ATPase BadF/BadG/BcrA/BcrD type" evidence="2">
    <location>
        <begin position="352"/>
        <end position="614"/>
    </location>
</feature>
<dbReference type="PANTHER" id="PTHR32329:SF4">
    <property type="entry name" value="ACTIVATOR OF 2-HYDROXYACYL-COA DEHYDRATASE"/>
    <property type="match status" value="1"/>
</dbReference>
<evidence type="ECO:0000313" key="4">
    <source>
        <dbReference type="EMBL" id="BCD96100.1"/>
    </source>
</evidence>
<feature type="compositionally biased region" description="Polar residues" evidence="1">
    <location>
        <begin position="1171"/>
        <end position="1186"/>
    </location>
</feature>
<dbReference type="RefSeq" id="WP_236985608.1">
    <property type="nucleotide sequence ID" value="NZ_AP023086.1"/>
</dbReference>
<sequence>MADTQVLTLGIDVGSTTVKLVAVDANSQEILWSNYQRHETKQAEKVLEMLTAVCAELPQLDLSQTRLFITGSGAGPIAPHINAKFIQEVNAVTMAVENLHPDVGSVIELGGQDAKIIMFKTSEKTGEKRATTSMNDKCASGTGATIDKCFIKVGMPQSDIAKLTFDPTKLHHVAAKCGVFAETDIVNLVKSGIPSAEIMCSLADAIVGQNLSVLTRGNTLKPKVLLLGGPNAYLPFLRACWRYRIPETWEERGFDYPKDIPLEELIFAPDNSEYYAAYGAVLFGLHEKDTQACGTLAKLEDFINNGRKAQLGAGAGPGLVGSSDEASQFIELYSAPTFNPIKATSNTIQGFIGLDGGSTSSKCVLVNADGEILQKVYQLSKGNPLEDMKQMFIQLKDWADEQKATLDIQGFGVTGYAGDVMEAALKADANIVETVAHMKSAQHYFEDVDVICDVGGQDIKVMFMENKVIKNFRLSNSCSAGNGMLLQAMADQFGVPVTRYAETAFKADLSPEFSYGCAVFLDSDRVNFQKEGYNGEELLAGLALVLPKNIWQYVVQIPRMAELGRVFVLQGGTQKNLAAVKAQVDYIKERVPNAEVHIHPHTGEAGALGAAFEAIRVVQREGHSRFIGLNEAINLHYTTRNDEETRCDFCPNNCSRTFIDADVGDVKPVRYISGFSCEKGTVEDHDALRALNKTRRERMRAYPNLVDYEATWAYKRLYTPEETPAAGTLIDDIKVSRTLFGGIKHKPIQRAFIRSSEEAHSHRQDIRIGIPKALNIWSTAPFWRTYFEALGVKPRNIVFSDDTSEELWQAGGKYGSVDPCYPAKVVQAHIHNLLFEHHVKKPLNIIFFPSITHIPTFVEQVMDTACCPIVAGTPKVIGAAFTKEQDFFAQRDITYIDTAVTLQEPLLLKDRMFEAFKEQLQISEDENNFAVDQAFNSLDYFDKHMQEKGRIILDAVAEENRIALLMTGRPYHNDPGMNHGVLEEYQAMGYPILSMRSIPKDKDYLTPYFQDDLNKKFVDSPLEIHDIWPENYSVNSVQKVWATKFAARHPNVAVLDLSSFKCGHDAPTYGLVDRMMSASGSPYSALHDIDANKPSGSIKIRVKTYGYTLKLAEEKLEDNARKSLEHELQTINKRLDFLAVAPEKIKQDSLFKAELEKWQFAKEQILAKLPQTETPELNPQQASTPSKPKAPLYIDAGTSNLITAVEID</sequence>
<feature type="domain" description="DUF2229" evidence="3">
    <location>
        <begin position="767"/>
        <end position="997"/>
    </location>
</feature>
<dbReference type="CDD" id="cd24034">
    <property type="entry name" value="ASKHA_NBD_O66634-like_rpt1"/>
    <property type="match status" value="1"/>
</dbReference>
<dbReference type="Gene3D" id="3.30.420.40">
    <property type="match status" value="4"/>
</dbReference>
<dbReference type="EMBL" id="AP023086">
    <property type="protein sequence ID" value="BCD96100.1"/>
    <property type="molecule type" value="Genomic_DNA"/>
</dbReference>
<dbReference type="InterPro" id="IPR018709">
    <property type="entry name" value="CoA_activase_DUF2229"/>
</dbReference>
<evidence type="ECO:0000259" key="3">
    <source>
        <dbReference type="Pfam" id="PF09989"/>
    </source>
</evidence>
<dbReference type="InterPro" id="IPR002731">
    <property type="entry name" value="ATPase_BadF"/>
</dbReference>
<dbReference type="InterPro" id="IPR051805">
    <property type="entry name" value="Dehydratase_Activator_Redct"/>
</dbReference>
<evidence type="ECO:0000256" key="1">
    <source>
        <dbReference type="SAM" id="MobiDB-lite"/>
    </source>
</evidence>
<name>A0AAN1WEF6_9GAMM</name>
<dbReference type="InterPro" id="IPR043129">
    <property type="entry name" value="ATPase_NBD"/>
</dbReference>
<organism evidence="4 5">
    <name type="scientific">Marinagarivorans cellulosilyticus</name>
    <dbReference type="NCBI Taxonomy" id="2721545"/>
    <lineage>
        <taxon>Bacteria</taxon>
        <taxon>Pseudomonadati</taxon>
        <taxon>Pseudomonadota</taxon>
        <taxon>Gammaproteobacteria</taxon>
        <taxon>Cellvibrionales</taxon>
        <taxon>Cellvibrionaceae</taxon>
        <taxon>Marinagarivorans</taxon>
    </lineage>
</organism>
<reference evidence="4 5" key="1">
    <citation type="journal article" date="2022" name="IScience">
        <title>An ultrasensitive nanofiber-based assay for enzymatic hydrolysis and deep-sea microbial degradation of cellulose.</title>
        <authorList>
            <person name="Tsudome M."/>
            <person name="Tachioka M."/>
            <person name="Miyazaki M."/>
            <person name="Uchimura K."/>
            <person name="Tsuda M."/>
            <person name="Takaki Y."/>
            <person name="Deguchi S."/>
        </authorList>
    </citation>
    <scope>NUCLEOTIDE SEQUENCE [LARGE SCALE GENOMIC DNA]</scope>
    <source>
        <strain evidence="4 5">GE09</strain>
    </source>
</reference>
<dbReference type="CDD" id="cd24035">
    <property type="entry name" value="ASKHA_NBD_O66634-like_rpt2"/>
    <property type="match status" value="1"/>
</dbReference>
<dbReference type="KEGG" id="marq:MARGE09_P0299"/>
<proteinExistence type="predicted"/>
<evidence type="ECO:0000259" key="2">
    <source>
        <dbReference type="Pfam" id="PF01869"/>
    </source>
</evidence>
<evidence type="ECO:0000313" key="5">
    <source>
        <dbReference type="Proteomes" id="UP001320119"/>
    </source>
</evidence>
<dbReference type="Pfam" id="PF01869">
    <property type="entry name" value="BcrAD_BadFG"/>
    <property type="match status" value="2"/>
</dbReference>